<dbReference type="InterPro" id="IPR002058">
    <property type="entry name" value="PAP_assoc"/>
</dbReference>
<evidence type="ECO:0000256" key="1">
    <source>
        <dbReference type="ARBA" id="ARBA00001936"/>
    </source>
</evidence>
<evidence type="ECO:0000256" key="3">
    <source>
        <dbReference type="ARBA" id="ARBA00022679"/>
    </source>
</evidence>
<feature type="domain" description="Poly(A) RNA polymerase mitochondrial-like central palm" evidence="8">
    <location>
        <begin position="145"/>
        <end position="287"/>
    </location>
</feature>
<dbReference type="GO" id="GO:0003676">
    <property type="term" value="F:nucleic acid binding"/>
    <property type="evidence" value="ECO:0007669"/>
    <property type="project" value="InterPro"/>
</dbReference>
<dbReference type="InterPro" id="IPR013087">
    <property type="entry name" value="Znf_C2H2_type"/>
</dbReference>
<dbReference type="InterPro" id="IPR054708">
    <property type="entry name" value="MTPAP-like_central"/>
</dbReference>
<proteinExistence type="predicted"/>
<keyword evidence="5" id="KW-0460">Magnesium</keyword>
<keyword evidence="3" id="KW-0808">Transferase</keyword>
<reference evidence="10 11" key="1">
    <citation type="submission" date="2025-04" db="UniProtKB">
        <authorList>
            <consortium name="RefSeq"/>
        </authorList>
    </citation>
    <scope>IDENTIFICATION</scope>
    <source>
        <tissue evidence="10 11">Muscle</tissue>
    </source>
</reference>
<dbReference type="CDD" id="cd05402">
    <property type="entry name" value="NT_PAP_TUTase"/>
    <property type="match status" value="1"/>
</dbReference>
<dbReference type="Gene3D" id="3.30.160.60">
    <property type="entry name" value="Classic Zinc Finger"/>
    <property type="match status" value="1"/>
</dbReference>
<gene>
    <name evidence="10 11" type="primary">LOC117237792</name>
</gene>
<protein>
    <submittedName>
        <fullName evidence="10 11">Speckle targeted PIP5K1A-regulated poly(A) polymerase-like</fullName>
    </submittedName>
</protein>
<feature type="domain" description="C2H2-type" evidence="7">
    <location>
        <begin position="4"/>
        <end position="27"/>
    </location>
</feature>
<dbReference type="Pfam" id="PF12874">
    <property type="entry name" value="zf-met"/>
    <property type="match status" value="1"/>
</dbReference>
<dbReference type="SUPFAM" id="SSF81631">
    <property type="entry name" value="PAP/OAS1 substrate-binding domain"/>
    <property type="match status" value="1"/>
</dbReference>
<dbReference type="SUPFAM" id="SSF81301">
    <property type="entry name" value="Nucleotidyltransferase"/>
    <property type="match status" value="1"/>
</dbReference>
<dbReference type="KEGG" id="bvk:117237792"/>
<accession>A0A6J3KYI9</accession>
<dbReference type="Proteomes" id="UP000504631">
    <property type="component" value="Unplaced"/>
</dbReference>
<dbReference type="Gene3D" id="3.30.70.330">
    <property type="match status" value="1"/>
</dbReference>
<dbReference type="PANTHER" id="PTHR12271">
    <property type="entry name" value="POLY A POLYMERASE CID PAP -RELATED"/>
    <property type="match status" value="1"/>
</dbReference>
<name>A0A6J3KYI9_9HYME</name>
<keyword evidence="4" id="KW-0479">Metal-binding</keyword>
<evidence type="ECO:0000313" key="9">
    <source>
        <dbReference type="Proteomes" id="UP000504631"/>
    </source>
</evidence>
<dbReference type="RefSeq" id="XP_033358021.1">
    <property type="nucleotide sequence ID" value="XM_033502130.1"/>
</dbReference>
<dbReference type="RefSeq" id="XP_033358022.1">
    <property type="nucleotide sequence ID" value="XM_033502131.1"/>
</dbReference>
<evidence type="ECO:0000313" key="11">
    <source>
        <dbReference type="RefSeq" id="XP_033358022.1"/>
    </source>
</evidence>
<dbReference type="InterPro" id="IPR035979">
    <property type="entry name" value="RBD_domain_sf"/>
</dbReference>
<dbReference type="Gene3D" id="3.30.460.10">
    <property type="entry name" value="Beta Polymerase, domain 2"/>
    <property type="match status" value="1"/>
</dbReference>
<sequence>MSKHCDVCSIYFQDEYALQGHLAGKKHLKGMERLQVMERSIVVSPLPKFIPARKLIHFFQQYGVIKGHQFGPSYLIVEFCDRSSAEALLNKSVWIDNVKLNIEKKKAHNNLKRPKSEKQNSLVENTDSISYDNIKYIFEEKSTFDDQLMLFLNAVQLTDIELETRYKSVCIQMDKIFKVIFPRCKTYRFGSTQTGLGFKECDLDIYMDIGEPINESKSTSTDAWTMHKIFKEVKKVMYRMNCVFSNIILIPKAKTPIIKFYYVRTNVSCDISFKNSLGVYKSYLIKYCISLDNRLKPLMLLIKYWARHFKISSGQKISNYALVLLIIFYLQQPSVNIIPPLMVLKSTCRPQIINGWQVNFDKNAVLPPITNKNNIPQLLHGFFFFYATFEFKSQVICPIDGMVHTESEFKNIKNLPSCMNRYKACVKEDESLKFNINKPMCVQDPIELCHNVTAGTQFSTLDSVIRYCAIGAEICAISSKNDYKDLMKTLLTTDVKKKGRFNITISANQSQYGSNSMETCVNTTEKTKFSNGDWYSTVSNIVKDIFEKVFIVQVEVLPVKTEAKQQKVEMLSDVHIEKQQRVTLHCTGTHCIWRNRRIDNNVLDPSLSCLQKEALISEQAIKNCGKEKIINRTNLDFICTLKKKDPLKVILTVSNTHCDDHVFQEFACFARGKIAEIIKRTLIHMQQFNKS</sequence>
<evidence type="ECO:0000259" key="6">
    <source>
        <dbReference type="Pfam" id="PF03828"/>
    </source>
</evidence>
<dbReference type="GO" id="GO:1990817">
    <property type="term" value="F:poly(A) RNA polymerase activity"/>
    <property type="evidence" value="ECO:0007669"/>
    <property type="project" value="TreeGrafter"/>
</dbReference>
<evidence type="ECO:0000256" key="4">
    <source>
        <dbReference type="ARBA" id="ARBA00022723"/>
    </source>
</evidence>
<dbReference type="InterPro" id="IPR012677">
    <property type="entry name" value="Nucleotide-bd_a/b_plait_sf"/>
</dbReference>
<dbReference type="GO" id="GO:0046872">
    <property type="term" value="F:metal ion binding"/>
    <property type="evidence" value="ECO:0007669"/>
    <property type="project" value="UniProtKB-KW"/>
</dbReference>
<feature type="domain" description="PAP-associated" evidence="6">
    <location>
        <begin position="375"/>
        <end position="448"/>
    </location>
</feature>
<evidence type="ECO:0000256" key="5">
    <source>
        <dbReference type="ARBA" id="ARBA00022842"/>
    </source>
</evidence>
<dbReference type="Pfam" id="PF03828">
    <property type="entry name" value="PAP_assoc"/>
    <property type="match status" value="1"/>
</dbReference>
<dbReference type="SUPFAM" id="SSF54928">
    <property type="entry name" value="RNA-binding domain, RBD"/>
    <property type="match status" value="1"/>
</dbReference>
<keyword evidence="9" id="KW-1185">Reference proteome</keyword>
<comment type="cofactor">
    <cofactor evidence="1">
        <name>Mn(2+)</name>
        <dbReference type="ChEBI" id="CHEBI:29035"/>
    </cofactor>
</comment>
<dbReference type="AlphaFoldDB" id="A0A6J3KYI9"/>
<dbReference type="GO" id="GO:0031123">
    <property type="term" value="P:RNA 3'-end processing"/>
    <property type="evidence" value="ECO:0007669"/>
    <property type="project" value="TreeGrafter"/>
</dbReference>
<dbReference type="SUPFAM" id="SSF57667">
    <property type="entry name" value="beta-beta-alpha zinc fingers"/>
    <property type="match status" value="1"/>
</dbReference>
<dbReference type="Gene3D" id="1.10.1410.10">
    <property type="match status" value="1"/>
</dbReference>
<dbReference type="Pfam" id="PF22600">
    <property type="entry name" value="MTPAP-like_central"/>
    <property type="match status" value="1"/>
</dbReference>
<comment type="cofactor">
    <cofactor evidence="2">
        <name>Mg(2+)</name>
        <dbReference type="ChEBI" id="CHEBI:18420"/>
    </cofactor>
</comment>
<dbReference type="GeneID" id="117237792"/>
<organism evidence="9 11">
    <name type="scientific">Bombus vosnesenskii</name>
    <dbReference type="NCBI Taxonomy" id="207650"/>
    <lineage>
        <taxon>Eukaryota</taxon>
        <taxon>Metazoa</taxon>
        <taxon>Ecdysozoa</taxon>
        <taxon>Arthropoda</taxon>
        <taxon>Hexapoda</taxon>
        <taxon>Insecta</taxon>
        <taxon>Pterygota</taxon>
        <taxon>Neoptera</taxon>
        <taxon>Endopterygota</taxon>
        <taxon>Hymenoptera</taxon>
        <taxon>Apocrita</taxon>
        <taxon>Aculeata</taxon>
        <taxon>Apoidea</taxon>
        <taxon>Anthophila</taxon>
        <taxon>Apidae</taxon>
        <taxon>Bombus</taxon>
        <taxon>Pyrobombus</taxon>
    </lineage>
</organism>
<dbReference type="PANTHER" id="PTHR12271:SF127">
    <property type="entry name" value="SPECKLE TARGETED PIP5K1A-REGULATED POLY(A) POLYMERASE"/>
    <property type="match status" value="1"/>
</dbReference>
<evidence type="ECO:0000259" key="8">
    <source>
        <dbReference type="Pfam" id="PF22600"/>
    </source>
</evidence>
<evidence type="ECO:0000313" key="10">
    <source>
        <dbReference type="RefSeq" id="XP_033358021.1"/>
    </source>
</evidence>
<dbReference type="InterPro" id="IPR043519">
    <property type="entry name" value="NT_sf"/>
</dbReference>
<evidence type="ECO:0000256" key="2">
    <source>
        <dbReference type="ARBA" id="ARBA00001946"/>
    </source>
</evidence>
<dbReference type="InterPro" id="IPR036236">
    <property type="entry name" value="Znf_C2H2_sf"/>
</dbReference>
<evidence type="ECO:0000259" key="7">
    <source>
        <dbReference type="Pfam" id="PF12874"/>
    </source>
</evidence>